<dbReference type="Gene3D" id="3.40.50.300">
    <property type="entry name" value="P-loop containing nucleotide triphosphate hydrolases"/>
    <property type="match status" value="1"/>
</dbReference>
<keyword evidence="2" id="KW-1185">Reference proteome</keyword>
<accession>A0A930UB58</accession>
<reference evidence="1" key="1">
    <citation type="submission" date="2020-10" db="EMBL/GenBank/DDBJ databases">
        <title>An improved Amphimedon queenslandica hologenome assembly reveals how three proteobacterial symbionts can extend the metabolic phenotypic of their marine sponge host.</title>
        <authorList>
            <person name="Degnan B."/>
            <person name="Degnan S."/>
            <person name="Xiang X."/>
        </authorList>
    </citation>
    <scope>NUCLEOTIDE SEQUENCE</scope>
    <source>
        <strain evidence="1">AqS2</strain>
    </source>
</reference>
<proteinExistence type="predicted"/>
<dbReference type="SUPFAM" id="SSF52540">
    <property type="entry name" value="P-loop containing nucleoside triphosphate hydrolases"/>
    <property type="match status" value="1"/>
</dbReference>
<comment type="caution">
    <text evidence="1">The sequence shown here is derived from an EMBL/GenBank/DDBJ whole genome shotgun (WGS) entry which is preliminary data.</text>
</comment>
<dbReference type="AlphaFoldDB" id="A0A930UB58"/>
<sequence>MALLDFAAERRAPDFAGFIHGAGAEAAVAGAAAAARLEASAYLWGAAGCGKSHLLAAAVRQAEAAGARIMRPGDADPGAGLAVIDGAEALDEAAQAEALRLLDAAVADGGPRVLAAGALPARRLELRADLRTRLEALPAFELPQLDDAALADALVASARRRRRELPEAVAAELVALLPRRMDALAAALDELDLHALEANLRLSPAAVRRWLKERGAA</sequence>
<organism evidence="1 2">
    <name type="scientific">Candidatus Amphirhobacter heronislandensis</name>
    <dbReference type="NCBI Taxonomy" id="1732024"/>
    <lineage>
        <taxon>Bacteria</taxon>
        <taxon>Pseudomonadati</taxon>
        <taxon>Pseudomonadota</taxon>
        <taxon>Gammaproteobacteria</taxon>
        <taxon>Candidatus Tethybacterales</taxon>
        <taxon>Candidatus Tethybacteraceae</taxon>
        <taxon>Candidatus Amphirhobacter</taxon>
    </lineage>
</organism>
<evidence type="ECO:0000313" key="1">
    <source>
        <dbReference type="EMBL" id="MBF2734675.1"/>
    </source>
</evidence>
<dbReference type="Proteomes" id="UP000604381">
    <property type="component" value="Unassembled WGS sequence"/>
</dbReference>
<gene>
    <name evidence="1" type="ORF">ISN26_01030</name>
</gene>
<dbReference type="Gene3D" id="1.10.8.60">
    <property type="match status" value="1"/>
</dbReference>
<evidence type="ECO:0000313" key="2">
    <source>
        <dbReference type="Proteomes" id="UP000604381"/>
    </source>
</evidence>
<dbReference type="EMBL" id="JADHEI010000013">
    <property type="protein sequence ID" value="MBF2734675.1"/>
    <property type="molecule type" value="Genomic_DNA"/>
</dbReference>
<name>A0A930UB58_9GAMM</name>
<dbReference type="InterPro" id="IPR027417">
    <property type="entry name" value="P-loop_NTPase"/>
</dbReference>
<protein>
    <submittedName>
        <fullName evidence="1">DnaA regulatory inactivator Hda</fullName>
    </submittedName>
</protein>